<evidence type="ECO:0000256" key="3">
    <source>
        <dbReference type="SAM" id="MobiDB-lite"/>
    </source>
</evidence>
<evidence type="ECO:0000256" key="1">
    <source>
        <dbReference type="ARBA" id="ARBA00010928"/>
    </source>
</evidence>
<dbReference type="PANTHER" id="PTHR43708">
    <property type="entry name" value="CONSERVED EXPRESSED OXIDOREDUCTASE (EUROFUNG)"/>
    <property type="match status" value="1"/>
</dbReference>
<dbReference type="InterPro" id="IPR051317">
    <property type="entry name" value="Gfo/Idh/MocA_oxidoreduct"/>
</dbReference>
<comment type="similarity">
    <text evidence="1">Belongs to the Gfo/Idh/MocA family.</text>
</comment>
<evidence type="ECO:0000259" key="4">
    <source>
        <dbReference type="Pfam" id="PF01408"/>
    </source>
</evidence>
<dbReference type="GO" id="GO:0016491">
    <property type="term" value="F:oxidoreductase activity"/>
    <property type="evidence" value="ECO:0007669"/>
    <property type="project" value="UniProtKB-KW"/>
</dbReference>
<accession>A0A9D2P7S7</accession>
<dbReference type="Proteomes" id="UP000823906">
    <property type="component" value="Unassembled WGS sequence"/>
</dbReference>
<feature type="region of interest" description="Disordered" evidence="3">
    <location>
        <begin position="344"/>
        <end position="367"/>
    </location>
</feature>
<dbReference type="SUPFAM" id="SSF51735">
    <property type="entry name" value="NAD(P)-binding Rossmann-fold domains"/>
    <property type="match status" value="1"/>
</dbReference>
<dbReference type="PANTHER" id="PTHR43708:SF5">
    <property type="entry name" value="CONSERVED EXPRESSED OXIDOREDUCTASE (EUROFUNG)-RELATED"/>
    <property type="match status" value="1"/>
</dbReference>
<dbReference type="InterPro" id="IPR000683">
    <property type="entry name" value="Gfo/Idh/MocA-like_OxRdtase_N"/>
</dbReference>
<dbReference type="Gene3D" id="3.30.360.10">
    <property type="entry name" value="Dihydrodipicolinate Reductase, domain 2"/>
    <property type="match status" value="1"/>
</dbReference>
<dbReference type="InterPro" id="IPR036291">
    <property type="entry name" value="NAD(P)-bd_dom_sf"/>
</dbReference>
<evidence type="ECO:0000313" key="5">
    <source>
        <dbReference type="EMBL" id="HJC45154.1"/>
    </source>
</evidence>
<proteinExistence type="inferred from homology"/>
<reference evidence="5" key="1">
    <citation type="journal article" date="2021" name="PeerJ">
        <title>Extensive microbial diversity within the chicken gut microbiome revealed by metagenomics and culture.</title>
        <authorList>
            <person name="Gilroy R."/>
            <person name="Ravi A."/>
            <person name="Getino M."/>
            <person name="Pursley I."/>
            <person name="Horton D.L."/>
            <person name="Alikhan N.F."/>
            <person name="Baker D."/>
            <person name="Gharbi K."/>
            <person name="Hall N."/>
            <person name="Watson M."/>
            <person name="Adriaenssens E.M."/>
            <person name="Foster-Nyarko E."/>
            <person name="Jarju S."/>
            <person name="Secka A."/>
            <person name="Antonio M."/>
            <person name="Oren A."/>
            <person name="Chaudhuri R.R."/>
            <person name="La Ragione R."/>
            <person name="Hildebrand F."/>
            <person name="Pallen M.J."/>
        </authorList>
    </citation>
    <scope>NUCLEOTIDE SEQUENCE</scope>
    <source>
        <strain evidence="5">ChiSjej5B23-2810</strain>
    </source>
</reference>
<organism evidence="5 6">
    <name type="scientific">Candidatus Faecalibacterium faecigallinarum</name>
    <dbReference type="NCBI Taxonomy" id="2838577"/>
    <lineage>
        <taxon>Bacteria</taxon>
        <taxon>Bacillati</taxon>
        <taxon>Bacillota</taxon>
        <taxon>Clostridia</taxon>
        <taxon>Eubacteriales</taxon>
        <taxon>Oscillospiraceae</taxon>
        <taxon>Faecalibacterium</taxon>
    </lineage>
</organism>
<sequence length="367" mass="40485">MRKIRYAVVGSGWRSLFYGRIAKALPERFELAALGCRTEEKAARMREEYGLPAVAGEAAVEAAKPDFIVSAVNKQGMCQTVRHWLAKGYPVLSETPAALSMEELAALWQLRRAGAKVQVAEQYRWYPVYRAMLGLVRSGLLGQPVSAYLSAMHDYHAAGMLRGLLGLGREEMRLTGCTFAVPVTATRTRTEVLTAGEVVLKEQRHVLFEYESGCSAVYDFMSDQYHSLIRPRTLRLRGTRGELDDRTVCWLNDKNLPERAELDVAEDPATGEVLSVAFQGRTLYAPPFGPCGLPEDETAIAQMLQGMARFIETGEELYPLADALEDAYTAFLMASPAVTPGAGLDGPAGEGMAPGWYQRRTGPRPWK</sequence>
<evidence type="ECO:0000313" key="6">
    <source>
        <dbReference type="Proteomes" id="UP000823906"/>
    </source>
</evidence>
<feature type="domain" description="Gfo/Idh/MocA-like oxidoreductase N-terminal" evidence="4">
    <location>
        <begin position="4"/>
        <end position="119"/>
    </location>
</feature>
<gene>
    <name evidence="5" type="ORF">H9703_03310</name>
</gene>
<reference evidence="5" key="2">
    <citation type="submission" date="2021-04" db="EMBL/GenBank/DDBJ databases">
        <authorList>
            <person name="Gilroy R."/>
        </authorList>
    </citation>
    <scope>NUCLEOTIDE SEQUENCE</scope>
    <source>
        <strain evidence="5">ChiSjej5B23-2810</strain>
    </source>
</reference>
<dbReference type="GO" id="GO:0000166">
    <property type="term" value="F:nucleotide binding"/>
    <property type="evidence" value="ECO:0007669"/>
    <property type="project" value="InterPro"/>
</dbReference>
<protein>
    <submittedName>
        <fullName evidence="5">Gfo/Idh/MocA family oxidoreductase</fullName>
    </submittedName>
</protein>
<evidence type="ECO:0000256" key="2">
    <source>
        <dbReference type="ARBA" id="ARBA00023002"/>
    </source>
</evidence>
<dbReference type="Pfam" id="PF01408">
    <property type="entry name" value="GFO_IDH_MocA"/>
    <property type="match status" value="1"/>
</dbReference>
<name>A0A9D2P7S7_9FIRM</name>
<keyword evidence="2" id="KW-0560">Oxidoreductase</keyword>
<dbReference type="EMBL" id="DWWN01000028">
    <property type="protein sequence ID" value="HJC45154.1"/>
    <property type="molecule type" value="Genomic_DNA"/>
</dbReference>
<dbReference type="Gene3D" id="3.40.50.720">
    <property type="entry name" value="NAD(P)-binding Rossmann-like Domain"/>
    <property type="match status" value="1"/>
</dbReference>
<dbReference type="AlphaFoldDB" id="A0A9D2P7S7"/>
<comment type="caution">
    <text evidence="5">The sequence shown here is derived from an EMBL/GenBank/DDBJ whole genome shotgun (WGS) entry which is preliminary data.</text>
</comment>